<evidence type="ECO:0000313" key="3">
    <source>
        <dbReference type="EMBL" id="SVB40676.1"/>
    </source>
</evidence>
<gene>
    <name evidence="3" type="ORF">METZ01_LOCUS193530</name>
</gene>
<dbReference type="PANTHER" id="PTHR33542">
    <property type="entry name" value="SIROHYDROCHLORIN FERROCHELATASE, CHLOROPLASTIC"/>
    <property type="match status" value="1"/>
</dbReference>
<dbReference type="EMBL" id="UINC01040592">
    <property type="protein sequence ID" value="SVB40676.1"/>
    <property type="molecule type" value="Genomic_DNA"/>
</dbReference>
<evidence type="ECO:0000256" key="1">
    <source>
        <dbReference type="ARBA" id="ARBA00022723"/>
    </source>
</evidence>
<dbReference type="InterPro" id="IPR050963">
    <property type="entry name" value="Sirohydro_Cobaltochel/CbiX"/>
</dbReference>
<keyword evidence="1" id="KW-0479">Metal-binding</keyword>
<dbReference type="Pfam" id="PF01903">
    <property type="entry name" value="CbiX"/>
    <property type="match status" value="1"/>
</dbReference>
<dbReference type="Gene3D" id="3.40.50.1400">
    <property type="match status" value="1"/>
</dbReference>
<dbReference type="AlphaFoldDB" id="A0A382DQB1"/>
<keyword evidence="2" id="KW-0456">Lyase</keyword>
<dbReference type="GO" id="GO:0016829">
    <property type="term" value="F:lyase activity"/>
    <property type="evidence" value="ECO:0007669"/>
    <property type="project" value="UniProtKB-KW"/>
</dbReference>
<accession>A0A382DQB1</accession>
<dbReference type="InterPro" id="IPR002762">
    <property type="entry name" value="CbiX-like"/>
</dbReference>
<sequence>MILCENPKGGTVKIGISLIEKSMIKPEATLVVVAHGSRVSTSNQEVLELTCSISETSPRLKVFAAFMELAEPSLVEVLEDCAMQTTEIVIVLPLFISAGRHVTNDLPAVIRKTAARYPHVCYKLMPHFGANPNLPKMLINQVMKDIETTSVHDGVS</sequence>
<reference evidence="3" key="1">
    <citation type="submission" date="2018-05" db="EMBL/GenBank/DDBJ databases">
        <authorList>
            <person name="Lanie J.A."/>
            <person name="Ng W.-L."/>
            <person name="Kazmierczak K.M."/>
            <person name="Andrzejewski T.M."/>
            <person name="Davidsen T.M."/>
            <person name="Wayne K.J."/>
            <person name="Tettelin H."/>
            <person name="Glass J.I."/>
            <person name="Rusch D."/>
            <person name="Podicherti R."/>
            <person name="Tsui H.-C.T."/>
            <person name="Winkler M.E."/>
        </authorList>
    </citation>
    <scope>NUCLEOTIDE SEQUENCE</scope>
</reference>
<evidence type="ECO:0008006" key="4">
    <source>
        <dbReference type="Google" id="ProtNLM"/>
    </source>
</evidence>
<protein>
    <recommendedName>
        <fullName evidence="4">Cobalamin biosynthesis protein CbiX</fullName>
    </recommendedName>
</protein>
<organism evidence="3">
    <name type="scientific">marine metagenome</name>
    <dbReference type="NCBI Taxonomy" id="408172"/>
    <lineage>
        <taxon>unclassified sequences</taxon>
        <taxon>metagenomes</taxon>
        <taxon>ecological metagenomes</taxon>
    </lineage>
</organism>
<dbReference type="PANTHER" id="PTHR33542:SF3">
    <property type="entry name" value="SIROHYDROCHLORIN FERROCHELATASE, CHLOROPLASTIC"/>
    <property type="match status" value="1"/>
</dbReference>
<dbReference type="SUPFAM" id="SSF53800">
    <property type="entry name" value="Chelatase"/>
    <property type="match status" value="1"/>
</dbReference>
<proteinExistence type="predicted"/>
<dbReference type="CDD" id="cd03416">
    <property type="entry name" value="CbiX_SirB_N"/>
    <property type="match status" value="1"/>
</dbReference>
<dbReference type="GO" id="GO:0046872">
    <property type="term" value="F:metal ion binding"/>
    <property type="evidence" value="ECO:0007669"/>
    <property type="project" value="UniProtKB-KW"/>
</dbReference>
<name>A0A382DQB1_9ZZZZ</name>
<evidence type="ECO:0000256" key="2">
    <source>
        <dbReference type="ARBA" id="ARBA00023239"/>
    </source>
</evidence>